<organism evidence="1 2">
    <name type="scientific">Endocarpon pusillum</name>
    <dbReference type="NCBI Taxonomy" id="364733"/>
    <lineage>
        <taxon>Eukaryota</taxon>
        <taxon>Fungi</taxon>
        <taxon>Dikarya</taxon>
        <taxon>Ascomycota</taxon>
        <taxon>Pezizomycotina</taxon>
        <taxon>Eurotiomycetes</taxon>
        <taxon>Chaetothyriomycetidae</taxon>
        <taxon>Verrucariales</taxon>
        <taxon>Verrucariaceae</taxon>
        <taxon>Endocarpon</taxon>
    </lineage>
</organism>
<dbReference type="Proteomes" id="UP000606974">
    <property type="component" value="Unassembled WGS sequence"/>
</dbReference>
<proteinExistence type="predicted"/>
<comment type="caution">
    <text evidence="1">The sequence shown here is derived from an EMBL/GenBank/DDBJ whole genome shotgun (WGS) entry which is preliminary data.</text>
</comment>
<sequence>MAVSVERFRKGSAWAAVCEARFCPSTVETASECIVLYFRRITYQIPKGYLARYWNITLFGEALDTAALHHPAKEHCPPAADERAVYDAEPTNAPK</sequence>
<dbReference type="AlphaFoldDB" id="A0A8H7EB71"/>
<evidence type="ECO:0000313" key="2">
    <source>
        <dbReference type="Proteomes" id="UP000606974"/>
    </source>
</evidence>
<dbReference type="EMBL" id="JAACFV010000005">
    <property type="protein sequence ID" value="KAF7513491.1"/>
    <property type="molecule type" value="Genomic_DNA"/>
</dbReference>
<keyword evidence="2" id="KW-1185">Reference proteome</keyword>
<reference evidence="1" key="1">
    <citation type="submission" date="2020-02" db="EMBL/GenBank/DDBJ databases">
        <authorList>
            <person name="Palmer J.M."/>
        </authorList>
    </citation>
    <scope>NUCLEOTIDE SEQUENCE</scope>
    <source>
        <strain evidence="1">EPUS1.4</strain>
        <tissue evidence="1">Thallus</tissue>
    </source>
</reference>
<protein>
    <submittedName>
        <fullName evidence="1">Uncharacterized protein</fullName>
    </submittedName>
</protein>
<name>A0A8H7EB71_9EURO</name>
<evidence type="ECO:0000313" key="1">
    <source>
        <dbReference type="EMBL" id="KAF7513491.1"/>
    </source>
</evidence>
<accession>A0A8H7EB71</accession>
<gene>
    <name evidence="1" type="ORF">GJ744_008785</name>
</gene>